<evidence type="ECO:0000256" key="1">
    <source>
        <dbReference type="SAM" id="Phobius"/>
    </source>
</evidence>
<protein>
    <submittedName>
        <fullName evidence="2">Uncharacterized protein</fullName>
    </submittedName>
</protein>
<keyword evidence="1" id="KW-0472">Membrane</keyword>
<reference evidence="2 3" key="1">
    <citation type="submission" date="2018-08" db="EMBL/GenBank/DDBJ databases">
        <title>A genome reference for cultivated species of the human gut microbiota.</title>
        <authorList>
            <person name="Zou Y."/>
            <person name="Xue W."/>
            <person name="Luo G."/>
        </authorList>
    </citation>
    <scope>NUCLEOTIDE SEQUENCE [LARGE SCALE GENOMIC DNA]</scope>
    <source>
        <strain evidence="2 3">AF24-2</strain>
    </source>
</reference>
<accession>A0A412GR62</accession>
<dbReference type="AlphaFoldDB" id="A0A412GR62"/>
<proteinExistence type="predicted"/>
<feature type="transmembrane region" description="Helical" evidence="1">
    <location>
        <begin position="27"/>
        <end position="44"/>
    </location>
</feature>
<keyword evidence="1" id="KW-1133">Transmembrane helix</keyword>
<organism evidence="2 3">
    <name type="scientific">Phocaeicola coprocola</name>
    <dbReference type="NCBI Taxonomy" id="310298"/>
    <lineage>
        <taxon>Bacteria</taxon>
        <taxon>Pseudomonadati</taxon>
        <taxon>Bacteroidota</taxon>
        <taxon>Bacteroidia</taxon>
        <taxon>Bacteroidales</taxon>
        <taxon>Bacteroidaceae</taxon>
        <taxon>Phocaeicola</taxon>
    </lineage>
</organism>
<comment type="caution">
    <text evidence="2">The sequence shown here is derived from an EMBL/GenBank/DDBJ whole genome shotgun (WGS) entry which is preliminary data.</text>
</comment>
<feature type="transmembrane region" description="Helical" evidence="1">
    <location>
        <begin position="65"/>
        <end position="85"/>
    </location>
</feature>
<evidence type="ECO:0000313" key="3">
    <source>
        <dbReference type="Proteomes" id="UP000285864"/>
    </source>
</evidence>
<keyword evidence="3" id="KW-1185">Reference proteome</keyword>
<sequence>MEVENLYDHYKDTFQQQKEYIAKRDRLTISLLLTVVLFATLLSNPETLTTCVNQYIKNNYQIEKVMIDFSILHTGMIYLLLWFILQYYQICLTIEKQYCYIWELEEELTKRNEFISREGLAYATSYPLLKNVANVLYAWGIPIGISALSLFRLINECKTGEGYIILDSLGLALIFILSLLYFSDRNLNWHIWKSNIGPLNKLKGFIKLDVD</sequence>
<dbReference type="Proteomes" id="UP000285864">
    <property type="component" value="Unassembled WGS sequence"/>
</dbReference>
<feature type="transmembrane region" description="Helical" evidence="1">
    <location>
        <begin position="163"/>
        <end position="182"/>
    </location>
</feature>
<keyword evidence="1" id="KW-0812">Transmembrane</keyword>
<dbReference type="RefSeq" id="WP_118484131.1">
    <property type="nucleotide sequence ID" value="NZ_QRUU01000024.1"/>
</dbReference>
<evidence type="ECO:0000313" key="2">
    <source>
        <dbReference type="EMBL" id="RGR97296.1"/>
    </source>
</evidence>
<dbReference type="EMBL" id="QRUU01000024">
    <property type="protein sequence ID" value="RGR97296.1"/>
    <property type="molecule type" value="Genomic_DNA"/>
</dbReference>
<gene>
    <name evidence="2" type="ORF">DWY20_07050</name>
</gene>
<feature type="transmembrane region" description="Helical" evidence="1">
    <location>
        <begin position="132"/>
        <end position="151"/>
    </location>
</feature>
<name>A0A412GR62_9BACT</name>